<dbReference type="Proteomes" id="UP000317617">
    <property type="component" value="Unassembled WGS sequence"/>
</dbReference>
<feature type="coiled-coil region" evidence="1">
    <location>
        <begin position="324"/>
        <end position="355"/>
    </location>
</feature>
<dbReference type="EMBL" id="BJMU01000019">
    <property type="protein sequence ID" value="GEB83825.1"/>
    <property type="molecule type" value="Genomic_DNA"/>
</dbReference>
<dbReference type="InterPro" id="IPR007345">
    <property type="entry name" value="Polysacch_pyruvyl_Trfase"/>
</dbReference>
<dbReference type="STRING" id="104099.AD949_02415"/>
<organism evidence="3 4">
    <name type="scientific">Acetobacter orleanensis</name>
    <dbReference type="NCBI Taxonomy" id="104099"/>
    <lineage>
        <taxon>Bacteria</taxon>
        <taxon>Pseudomonadati</taxon>
        <taxon>Pseudomonadota</taxon>
        <taxon>Alphaproteobacteria</taxon>
        <taxon>Acetobacterales</taxon>
        <taxon>Acetobacteraceae</taxon>
        <taxon>Acetobacter</taxon>
    </lineage>
</organism>
<accession>A0A4Y3TSU6</accession>
<sequence>MNANFKNIRQTVREEIRQHPVLIDALKRFADHNAVFYPGYGNLGDALIAVGTADLFDDLDWAPEHIYGSHKGVLSGHSHVVMGGGGGWVKGLWEGYREQTLEFLRNGGQMLILPSSFAGFGAEFVPYADQLLIFCREQWSYKELLQQGMPEERVFLCSDLAFYTKEHHFSDLDRKGHYPLLKILRRDEESACKNRPRDSVDLPLLFNGIQWAKLDECLPPLRAVAGIIGQFECVETDRLHMAILSTLLGRIVTVEPSNYFKIKGVFEYTLHRFPTVSFQETVVDQPVAELSEVESIRQLKRELQAEWEQRTIVLRRNDALSECVESLQGRLNEAVKQTEALSEEKRDEIRQKEDIAHRLHCLEEDQKRKDYEYGQVCQTYEEVCQEKDRHFEQICQEKDQYLAQVCQEKELQFNRACQEKDRNFDQICQELASLSQKRNRDLENALFELEKIRSSRLHRLNETYYALFNLPGVGLLLRGVRKILIGFK</sequence>
<gene>
    <name evidence="3" type="ORF">AOR01nite_23020</name>
</gene>
<evidence type="ECO:0000313" key="4">
    <source>
        <dbReference type="Proteomes" id="UP000317617"/>
    </source>
</evidence>
<keyword evidence="4" id="KW-1185">Reference proteome</keyword>
<dbReference type="Pfam" id="PF04230">
    <property type="entry name" value="PS_pyruv_trans"/>
    <property type="match status" value="1"/>
</dbReference>
<comment type="caution">
    <text evidence="3">The sequence shown here is derived from an EMBL/GenBank/DDBJ whole genome shotgun (WGS) entry which is preliminary data.</text>
</comment>
<dbReference type="AlphaFoldDB" id="A0A4Y3TSU6"/>
<evidence type="ECO:0000256" key="1">
    <source>
        <dbReference type="SAM" id="Coils"/>
    </source>
</evidence>
<dbReference type="RefSeq" id="WP_048836345.1">
    <property type="nucleotide sequence ID" value="NZ_BJMU01000019.1"/>
</dbReference>
<evidence type="ECO:0000259" key="2">
    <source>
        <dbReference type="Pfam" id="PF04230"/>
    </source>
</evidence>
<keyword evidence="1" id="KW-0175">Coiled coil</keyword>
<reference evidence="3 4" key="1">
    <citation type="submission" date="2019-06" db="EMBL/GenBank/DDBJ databases">
        <title>Whole genome shotgun sequence of Acetobacter orleanensis NBRC 13752.</title>
        <authorList>
            <person name="Hosoyama A."/>
            <person name="Uohara A."/>
            <person name="Ohji S."/>
            <person name="Ichikawa N."/>
        </authorList>
    </citation>
    <scope>NUCLEOTIDE SEQUENCE [LARGE SCALE GENOMIC DNA]</scope>
    <source>
        <strain evidence="3 4">NBRC 13752</strain>
    </source>
</reference>
<name>A0A4Y3TSU6_9PROT</name>
<dbReference type="OrthoDB" id="5242601at2"/>
<proteinExistence type="predicted"/>
<protein>
    <recommendedName>
        <fullName evidence="2">Polysaccharide pyruvyl transferase domain-containing protein</fullName>
    </recommendedName>
</protein>
<evidence type="ECO:0000313" key="3">
    <source>
        <dbReference type="EMBL" id="GEB83825.1"/>
    </source>
</evidence>
<feature type="domain" description="Polysaccharide pyruvyl transferase" evidence="2">
    <location>
        <begin position="42"/>
        <end position="249"/>
    </location>
</feature>